<evidence type="ECO:0000259" key="3">
    <source>
        <dbReference type="PROSITE" id="PS01124"/>
    </source>
</evidence>
<dbReference type="Pfam" id="PF00165">
    <property type="entry name" value="HTH_AraC"/>
    <property type="match status" value="1"/>
</dbReference>
<evidence type="ECO:0000256" key="1">
    <source>
        <dbReference type="ARBA" id="ARBA00023015"/>
    </source>
</evidence>
<keyword evidence="1" id="KW-0805">Transcription regulation</keyword>
<evidence type="ECO:0000313" key="5">
    <source>
        <dbReference type="Proteomes" id="UP001234343"/>
    </source>
</evidence>
<evidence type="ECO:0000256" key="2">
    <source>
        <dbReference type="ARBA" id="ARBA00023163"/>
    </source>
</evidence>
<accession>A0ABT7STT6</accession>
<dbReference type="PROSITE" id="PS01124">
    <property type="entry name" value="HTH_ARAC_FAMILY_2"/>
    <property type="match status" value="1"/>
</dbReference>
<reference evidence="4 5" key="1">
    <citation type="submission" date="2023-06" db="EMBL/GenBank/DDBJ databases">
        <title>Alteromonas sp. ASW11-36 isolated from intertidal sand.</title>
        <authorList>
            <person name="Li Y."/>
        </authorList>
    </citation>
    <scope>NUCLEOTIDE SEQUENCE [LARGE SCALE GENOMIC DNA]</scope>
    <source>
        <strain evidence="4 5">ASW11-36</strain>
    </source>
</reference>
<organism evidence="4 5">
    <name type="scientific">Alteromonas arenosi</name>
    <dbReference type="NCBI Taxonomy" id="3055817"/>
    <lineage>
        <taxon>Bacteria</taxon>
        <taxon>Pseudomonadati</taxon>
        <taxon>Pseudomonadota</taxon>
        <taxon>Gammaproteobacteria</taxon>
        <taxon>Alteromonadales</taxon>
        <taxon>Alteromonadaceae</taxon>
        <taxon>Alteromonas/Salinimonas group</taxon>
        <taxon>Alteromonas</taxon>
    </lineage>
</organism>
<dbReference type="SUPFAM" id="SSF46689">
    <property type="entry name" value="Homeodomain-like"/>
    <property type="match status" value="1"/>
</dbReference>
<keyword evidence="5" id="KW-1185">Reference proteome</keyword>
<sequence>MIRKKKLIGFCTQLVHDYRVTRLHAFFYKQGHEQTGSIISAALDSQYCDQSHFIRDFKAFTGKTPKAFLNSPPEIYESLLESLMDRYIQSLLYWGRK</sequence>
<dbReference type="Proteomes" id="UP001234343">
    <property type="component" value="Unassembled WGS sequence"/>
</dbReference>
<dbReference type="EMBL" id="JAUCBP010000002">
    <property type="protein sequence ID" value="MDM7859414.1"/>
    <property type="molecule type" value="Genomic_DNA"/>
</dbReference>
<comment type="caution">
    <text evidence="4">The sequence shown here is derived from an EMBL/GenBank/DDBJ whole genome shotgun (WGS) entry which is preliminary data.</text>
</comment>
<proteinExistence type="predicted"/>
<keyword evidence="2" id="KW-0804">Transcription</keyword>
<dbReference type="RefSeq" id="WP_289363431.1">
    <property type="nucleotide sequence ID" value="NZ_JAUCBP010000002.1"/>
</dbReference>
<gene>
    <name evidence="4" type="ORF">QTP81_02195</name>
</gene>
<protein>
    <submittedName>
        <fullName evidence="4">Helix-turn-helix domain-containing protein</fullName>
    </submittedName>
</protein>
<evidence type="ECO:0000313" key="4">
    <source>
        <dbReference type="EMBL" id="MDM7859414.1"/>
    </source>
</evidence>
<dbReference type="Gene3D" id="1.10.10.60">
    <property type="entry name" value="Homeodomain-like"/>
    <property type="match status" value="1"/>
</dbReference>
<dbReference type="InterPro" id="IPR018060">
    <property type="entry name" value="HTH_AraC"/>
</dbReference>
<dbReference type="InterPro" id="IPR009057">
    <property type="entry name" value="Homeodomain-like_sf"/>
</dbReference>
<feature type="domain" description="HTH araC/xylS-type" evidence="3">
    <location>
        <begin position="13"/>
        <end position="71"/>
    </location>
</feature>
<name>A0ABT7STT6_9ALTE</name>